<reference evidence="6 7" key="1">
    <citation type="submission" date="2017-10" db="EMBL/GenBank/DDBJ databases">
        <authorList>
            <person name="Regsiter A."/>
            <person name="William W."/>
        </authorList>
    </citation>
    <scope>NUCLEOTIDE SEQUENCE [LARGE SCALE GENOMIC DNA]</scope>
    <source>
        <strain evidence="6 7">CFBP6991</strain>
    </source>
</reference>
<comment type="caution">
    <text evidence="6">The sequence shown here is derived from an EMBL/GenBank/DDBJ whole genome shotgun (WGS) entry which is preliminary data.</text>
</comment>
<dbReference type="InterPro" id="IPR036291">
    <property type="entry name" value="NAD(P)-bd_dom_sf"/>
</dbReference>
<dbReference type="PANTHER" id="PTHR22604">
    <property type="entry name" value="OXIDOREDUCTASES"/>
    <property type="match status" value="1"/>
</dbReference>
<dbReference type="EMBL" id="OCZC01000059">
    <property type="protein sequence ID" value="SOO24167.1"/>
    <property type="molecule type" value="Genomic_DNA"/>
</dbReference>
<feature type="domain" description="Gfo/Idh/MocA-like oxidoreductase N-terminal" evidence="4">
    <location>
        <begin position="21"/>
        <end position="137"/>
    </location>
</feature>
<accession>A0A7Z7NI04</accession>
<feature type="domain" description="GFO/IDH/MocA-like oxidoreductase" evidence="5">
    <location>
        <begin position="151"/>
        <end position="263"/>
    </location>
</feature>
<dbReference type="Pfam" id="PF22725">
    <property type="entry name" value="GFO_IDH_MocA_C3"/>
    <property type="match status" value="1"/>
</dbReference>
<dbReference type="InterPro" id="IPR055170">
    <property type="entry name" value="GFO_IDH_MocA-like_dom"/>
</dbReference>
<evidence type="ECO:0000256" key="1">
    <source>
        <dbReference type="ARBA" id="ARBA00010928"/>
    </source>
</evidence>
<comment type="similarity">
    <text evidence="1">Belongs to the Gfo/Idh/MocA family.</text>
</comment>
<evidence type="ECO:0000256" key="3">
    <source>
        <dbReference type="SAM" id="MobiDB-lite"/>
    </source>
</evidence>
<dbReference type="GO" id="GO:0000166">
    <property type="term" value="F:nucleotide binding"/>
    <property type="evidence" value="ECO:0007669"/>
    <property type="project" value="InterPro"/>
</dbReference>
<dbReference type="Gene3D" id="3.30.360.10">
    <property type="entry name" value="Dihydrodipicolinate Reductase, domain 2"/>
    <property type="match status" value="1"/>
</dbReference>
<evidence type="ECO:0000259" key="4">
    <source>
        <dbReference type="Pfam" id="PF01408"/>
    </source>
</evidence>
<dbReference type="SUPFAM" id="SSF51735">
    <property type="entry name" value="NAD(P)-binding Rossmann-fold domains"/>
    <property type="match status" value="1"/>
</dbReference>
<dbReference type="Proteomes" id="UP000234345">
    <property type="component" value="Unassembled WGS sequence"/>
</dbReference>
<organism evidence="6 7">
    <name type="scientific">Xanthomonas campestris pv. phaseoli</name>
    <dbReference type="NCBI Taxonomy" id="317013"/>
    <lineage>
        <taxon>Bacteria</taxon>
        <taxon>Pseudomonadati</taxon>
        <taxon>Pseudomonadota</taxon>
        <taxon>Gammaproteobacteria</taxon>
        <taxon>Lysobacterales</taxon>
        <taxon>Lysobacteraceae</taxon>
        <taxon>Xanthomonas</taxon>
    </lineage>
</organism>
<evidence type="ECO:0000313" key="7">
    <source>
        <dbReference type="Proteomes" id="UP000234345"/>
    </source>
</evidence>
<dbReference type="PANTHER" id="PTHR22604:SF105">
    <property type="entry name" value="TRANS-1,2-DIHYDROBENZENE-1,2-DIOL DEHYDROGENASE"/>
    <property type="match status" value="1"/>
</dbReference>
<name>A0A7Z7NI04_XANCH</name>
<evidence type="ECO:0000256" key="2">
    <source>
        <dbReference type="ARBA" id="ARBA00023002"/>
    </source>
</evidence>
<feature type="region of interest" description="Disordered" evidence="3">
    <location>
        <begin position="348"/>
        <end position="367"/>
    </location>
</feature>
<dbReference type="Gene3D" id="3.40.50.720">
    <property type="entry name" value="NAD(P)-binding Rossmann-like Domain"/>
    <property type="match status" value="1"/>
</dbReference>
<dbReference type="InterPro" id="IPR050984">
    <property type="entry name" value="Gfo/Idh/MocA_domain"/>
</dbReference>
<dbReference type="GO" id="GO:0016491">
    <property type="term" value="F:oxidoreductase activity"/>
    <property type="evidence" value="ECO:0007669"/>
    <property type="project" value="UniProtKB-KW"/>
</dbReference>
<sequence length="367" mass="39676">MLPTTFPTPDLFLPGHGEPVLRWGVLGPGKIASAFVDALHRNTRQCPFAVASRSRERAQTFADTWAMEHAYDSYEALVRHPDVDIVYIATPHSEHLEHGLLALRAGKHVLIEKPMTTCAQDARILVQEARARGLFLMEAMWSRYLPHTSVVRKLLADGALGEVRHVFADLSQSGPRDPLHRQRNAALGGGALLDLGVYTVQFSSMVLGAPSAITAVGALTETGVDAYSTVVLSHGGHAQSTLISSIVARSSSTAYVTGSAGRIDLAGDFHNPTTLRLVGNDSITEPLLWTDPTGVNGYRALSWQATAAARYIGQGLMESPLHPLDEVVRIMTTLDVARSQLGIVSGRSPLRRRMGQGQEAAALRRQD</sequence>
<gene>
    <name evidence="6" type="ORF">XFF6991_320166</name>
</gene>
<dbReference type="SUPFAM" id="SSF55347">
    <property type="entry name" value="Glyceraldehyde-3-phosphate dehydrogenase-like, C-terminal domain"/>
    <property type="match status" value="1"/>
</dbReference>
<dbReference type="InterPro" id="IPR000683">
    <property type="entry name" value="Gfo/Idh/MocA-like_OxRdtase_N"/>
</dbReference>
<dbReference type="Pfam" id="PF01408">
    <property type="entry name" value="GFO_IDH_MocA"/>
    <property type="match status" value="1"/>
</dbReference>
<protein>
    <submittedName>
        <fullName evidence="6">GFO/IDH/MOCA family oxidoreductase</fullName>
    </submittedName>
</protein>
<evidence type="ECO:0000259" key="5">
    <source>
        <dbReference type="Pfam" id="PF22725"/>
    </source>
</evidence>
<dbReference type="RefSeq" id="WP_227479550.1">
    <property type="nucleotide sequence ID" value="NZ_OCZC01000059.1"/>
</dbReference>
<keyword evidence="2" id="KW-0560">Oxidoreductase</keyword>
<evidence type="ECO:0000313" key="6">
    <source>
        <dbReference type="EMBL" id="SOO24167.1"/>
    </source>
</evidence>
<proteinExistence type="inferred from homology"/>
<dbReference type="AlphaFoldDB" id="A0A7Z7NI04"/>